<dbReference type="Proteomes" id="UP001601948">
    <property type="component" value="Unassembled WGS sequence"/>
</dbReference>
<feature type="transmembrane region" description="Helical" evidence="1">
    <location>
        <begin position="141"/>
        <end position="161"/>
    </location>
</feature>
<dbReference type="PANTHER" id="PTHR23542">
    <property type="match status" value="1"/>
</dbReference>
<feature type="transmembrane region" description="Helical" evidence="1">
    <location>
        <begin position="75"/>
        <end position="94"/>
    </location>
</feature>
<feature type="transmembrane region" description="Helical" evidence="1">
    <location>
        <begin position="275"/>
        <end position="292"/>
    </location>
</feature>
<organism evidence="2 3">
    <name type="scientific">Nocardia suismassiliense</name>
    <dbReference type="NCBI Taxonomy" id="2077092"/>
    <lineage>
        <taxon>Bacteria</taxon>
        <taxon>Bacillati</taxon>
        <taxon>Actinomycetota</taxon>
        <taxon>Actinomycetes</taxon>
        <taxon>Mycobacteriales</taxon>
        <taxon>Nocardiaceae</taxon>
        <taxon>Nocardia</taxon>
    </lineage>
</organism>
<feature type="transmembrane region" description="Helical" evidence="1">
    <location>
        <begin position="213"/>
        <end position="234"/>
    </location>
</feature>
<evidence type="ECO:0000256" key="1">
    <source>
        <dbReference type="SAM" id="Phobius"/>
    </source>
</evidence>
<comment type="caution">
    <text evidence="2">The sequence shown here is derived from an EMBL/GenBank/DDBJ whole genome shotgun (WGS) entry which is preliminary data.</text>
</comment>
<dbReference type="Pfam" id="PF07690">
    <property type="entry name" value="MFS_1"/>
    <property type="match status" value="1"/>
</dbReference>
<reference evidence="2 3" key="1">
    <citation type="submission" date="2024-10" db="EMBL/GenBank/DDBJ databases">
        <title>The Natural Products Discovery Center: Release of the First 8490 Sequenced Strains for Exploring Actinobacteria Biosynthetic Diversity.</title>
        <authorList>
            <person name="Kalkreuter E."/>
            <person name="Kautsar S.A."/>
            <person name="Yang D."/>
            <person name="Bader C.D."/>
            <person name="Teijaro C.N."/>
            <person name="Fluegel L."/>
            <person name="Davis C.M."/>
            <person name="Simpson J.R."/>
            <person name="Lauterbach L."/>
            <person name="Steele A.D."/>
            <person name="Gui C."/>
            <person name="Meng S."/>
            <person name="Li G."/>
            <person name="Viehrig K."/>
            <person name="Ye F."/>
            <person name="Su P."/>
            <person name="Kiefer A.F."/>
            <person name="Nichols A."/>
            <person name="Cepeda A.J."/>
            <person name="Yan W."/>
            <person name="Fan B."/>
            <person name="Jiang Y."/>
            <person name="Adhikari A."/>
            <person name="Zheng C.-J."/>
            <person name="Schuster L."/>
            <person name="Cowan T.M."/>
            <person name="Smanski M.J."/>
            <person name="Chevrette M.G."/>
            <person name="De Carvalho L.P.S."/>
            <person name="Shen B."/>
        </authorList>
    </citation>
    <scope>NUCLEOTIDE SEQUENCE [LARGE SCALE GENOMIC DNA]</scope>
    <source>
        <strain evidence="2 3">NPDC003040</strain>
    </source>
</reference>
<evidence type="ECO:0000313" key="3">
    <source>
        <dbReference type="Proteomes" id="UP001601948"/>
    </source>
</evidence>
<evidence type="ECO:0000313" key="2">
    <source>
        <dbReference type="EMBL" id="MFF3225048.1"/>
    </source>
</evidence>
<proteinExistence type="predicted"/>
<feature type="transmembrane region" description="Helical" evidence="1">
    <location>
        <begin position="360"/>
        <end position="383"/>
    </location>
</feature>
<dbReference type="PANTHER" id="PTHR23542:SF1">
    <property type="entry name" value="MAJOR FACILITATOR SUPERFAMILY (MFS) PROFILE DOMAIN-CONTAINING PROTEIN"/>
    <property type="match status" value="1"/>
</dbReference>
<feature type="transmembrane region" description="Helical" evidence="1">
    <location>
        <begin position="16"/>
        <end position="39"/>
    </location>
</feature>
<keyword evidence="3" id="KW-1185">Reference proteome</keyword>
<protein>
    <submittedName>
        <fullName evidence="2">MFS transporter</fullName>
    </submittedName>
</protein>
<dbReference type="RefSeq" id="WP_387719271.1">
    <property type="nucleotide sequence ID" value="NZ_JBIAPI010000004.1"/>
</dbReference>
<dbReference type="SUPFAM" id="SSF103473">
    <property type="entry name" value="MFS general substrate transporter"/>
    <property type="match status" value="1"/>
</dbReference>
<name>A0ABW6QWS7_9NOCA</name>
<keyword evidence="1" id="KW-0472">Membrane</keyword>
<gene>
    <name evidence="2" type="ORF">ACFYV7_19805</name>
</gene>
<feature type="transmembrane region" description="Helical" evidence="1">
    <location>
        <begin position="100"/>
        <end position="120"/>
    </location>
</feature>
<feature type="transmembrane region" description="Helical" evidence="1">
    <location>
        <begin position="45"/>
        <end position="63"/>
    </location>
</feature>
<feature type="transmembrane region" description="Helical" evidence="1">
    <location>
        <begin position="167"/>
        <end position="184"/>
    </location>
</feature>
<dbReference type="EMBL" id="JBIAPI010000004">
    <property type="protein sequence ID" value="MFF3225048.1"/>
    <property type="molecule type" value="Genomic_DNA"/>
</dbReference>
<accession>A0ABW6QWS7</accession>
<keyword evidence="1" id="KW-0812">Transmembrane</keyword>
<feature type="transmembrane region" description="Helical" evidence="1">
    <location>
        <begin position="246"/>
        <end position="268"/>
    </location>
</feature>
<dbReference type="InterPro" id="IPR036259">
    <property type="entry name" value="MFS_trans_sf"/>
</dbReference>
<dbReference type="InterPro" id="IPR011701">
    <property type="entry name" value="MFS"/>
</dbReference>
<sequence length="400" mass="41599">MRSYRVVLASADVRNVLLLGALVRIPFFAGAVLLALHVVQTLHGSYVQAGVLSTIATVCIALSGPWRGRLLDRFGLRRTVAPSILVGAVCWSIAPFVDYVPLLIFAAIAGLFDVPIFTVVRQAVIAATTEQNRQPALALESVSVECAFMVGPIVGVAAASIWSTTMVLFFVQMTLVLAGILLWVRNPPLRSAQDADRANAVAVPRRSWFRLEFVALCVGASAAIAVLAGSELTFVSAIREFDAQKWLGVVLAVWGFGSVVGGLTYGALHRKISTYLLLAALGAVTLPMAFAVGPISLAITGLVAGLFCAPTITASIDQMSRVVPEGGRGEAIGWHSAALTLGNGIGSSMAGIAIDAGGFPAGFGAAAALGLGIGLGIPLLLTLHNRRRPAVDKQPSQVGA</sequence>
<dbReference type="Gene3D" id="1.20.1250.20">
    <property type="entry name" value="MFS general substrate transporter like domains"/>
    <property type="match status" value="2"/>
</dbReference>
<keyword evidence="1" id="KW-1133">Transmembrane helix</keyword>